<evidence type="ECO:0000259" key="1">
    <source>
        <dbReference type="PROSITE" id="PS50819"/>
    </source>
</evidence>
<dbReference type="SUPFAM" id="SSF55608">
    <property type="entry name" value="Homing endonucleases"/>
    <property type="match status" value="2"/>
</dbReference>
<dbReference type="PROSITE" id="PS50819">
    <property type="entry name" value="INTEIN_ENDONUCLEASE"/>
    <property type="match status" value="1"/>
</dbReference>
<dbReference type="Pfam" id="PF14528">
    <property type="entry name" value="LAGLIDADG_3"/>
    <property type="match status" value="1"/>
</dbReference>
<dbReference type="Pfam" id="PF18143">
    <property type="entry name" value="HAD_SAK_2"/>
    <property type="match status" value="1"/>
</dbReference>
<accession>A0A8S5PJC5</accession>
<protein>
    <submittedName>
        <fullName evidence="2">HAD domain protein</fullName>
    </submittedName>
</protein>
<proteinExistence type="predicted"/>
<feature type="domain" description="DOD-type homing endonuclease" evidence="1">
    <location>
        <begin position="73"/>
        <end position="212"/>
    </location>
</feature>
<dbReference type="InterPro" id="IPR004860">
    <property type="entry name" value="LAGLIDADG_dom"/>
</dbReference>
<sequence>MSKKIYDEDKVIEMLYNKTQKEVGKIFGISQTTVGKIAKKNGIKFLKSRVNMSKINLDISYFEKIDSPKKAYWLGYICSDGCINHNLDKVSLTSKDEEIINKFREDISSGHKIDSRDIYDKRTGNIYHRYSIQITNRTFVSNILSHGLTDYKPLNTKLPNINKDLIPYFIAGMFDADGSLSINEKGYVRTSLIGTMEMLEEIDKYLLDNYDIIPIKKQRVTNNQNTWKSYWYKYSKRFLNIIYSGDGDIYMSRKYNKFKKNMKKCIFLDFDCVITTLKSNWTIDNEKVELVKQICDATGAKIVISSSWRRYTVEQTIEDITIGEEGIGHNPFPYPEYIVDITSRMYGFKHGNREKHYGLCRGIEIDRWLWEHEDVTNYVILDDDSDMLLSQKKHFIKTHALRGISKRDVEKAKKILNS</sequence>
<dbReference type="GO" id="GO:0004519">
    <property type="term" value="F:endonuclease activity"/>
    <property type="evidence" value="ECO:0007669"/>
    <property type="project" value="InterPro"/>
</dbReference>
<name>A0A8S5PJC5_9CAUD</name>
<dbReference type="EMBL" id="BK015446">
    <property type="protein sequence ID" value="DAE07166.1"/>
    <property type="molecule type" value="Genomic_DNA"/>
</dbReference>
<evidence type="ECO:0000313" key="2">
    <source>
        <dbReference type="EMBL" id="DAE07166.1"/>
    </source>
</evidence>
<dbReference type="InterPro" id="IPR027434">
    <property type="entry name" value="Homing_endonucl"/>
</dbReference>
<dbReference type="InterPro" id="IPR004042">
    <property type="entry name" value="Intein_endonuc_central"/>
</dbReference>
<organism evidence="2">
    <name type="scientific">Myoviridae sp. ctsK93</name>
    <dbReference type="NCBI Taxonomy" id="2825190"/>
    <lineage>
        <taxon>Viruses</taxon>
        <taxon>Duplodnaviria</taxon>
        <taxon>Heunggongvirae</taxon>
        <taxon>Uroviricota</taxon>
        <taxon>Caudoviricetes</taxon>
    </lineage>
</organism>
<dbReference type="Gene3D" id="3.10.28.10">
    <property type="entry name" value="Homing endonucleases"/>
    <property type="match status" value="1"/>
</dbReference>
<reference evidence="2" key="1">
    <citation type="journal article" date="2021" name="Proc. Natl. Acad. Sci. U.S.A.">
        <title>A Catalog of Tens of Thousands of Viruses from Human Metagenomes Reveals Hidden Associations with Chronic Diseases.</title>
        <authorList>
            <person name="Tisza M.J."/>
            <person name="Buck C.B."/>
        </authorList>
    </citation>
    <scope>NUCLEOTIDE SEQUENCE</scope>
    <source>
        <strain evidence="2">CtsK93</strain>
    </source>
</reference>